<sequence length="178" mass="20312">MVFHGQFICVNLILFDGVVLQTDVLLWQLLPVQAGSIFYCSYVFPPNELCLRINFSSTRSLVVVGGTCRTTTYSEISEIIKKMSGPISTKQPFIDGLSEYPANKEKDVLKIKNWMTTQAHLPAISDEYIYLFLHACYYSHDKTKHAIETYFTIRTNTPALFGERDALSDRIQTVMHMV</sequence>
<evidence type="ECO:0000256" key="1">
    <source>
        <dbReference type="SAM" id="SignalP"/>
    </source>
</evidence>
<evidence type="ECO:0000313" key="3">
    <source>
        <dbReference type="Proteomes" id="UP001458880"/>
    </source>
</evidence>
<keyword evidence="1" id="KW-0732">Signal</keyword>
<feature type="chain" id="PRO_5043878422" evidence="1">
    <location>
        <begin position="35"/>
        <end position="178"/>
    </location>
</feature>
<dbReference type="InterPro" id="IPR036273">
    <property type="entry name" value="CRAL/TRIO_N_dom_sf"/>
</dbReference>
<dbReference type="PANTHER" id="PTHR10174:SF213">
    <property type="entry name" value="CRAL-TRIO DOMAIN-CONTAINING PROTEIN"/>
    <property type="match status" value="1"/>
</dbReference>
<dbReference type="AlphaFoldDB" id="A0AAW1N726"/>
<dbReference type="GO" id="GO:1902936">
    <property type="term" value="F:phosphatidylinositol bisphosphate binding"/>
    <property type="evidence" value="ECO:0007669"/>
    <property type="project" value="TreeGrafter"/>
</dbReference>
<proteinExistence type="predicted"/>
<protein>
    <submittedName>
        <fullName evidence="2">Uncharacterized protein</fullName>
    </submittedName>
</protein>
<dbReference type="EMBL" id="JASPKY010000009">
    <property type="protein sequence ID" value="KAK9754269.1"/>
    <property type="molecule type" value="Genomic_DNA"/>
</dbReference>
<dbReference type="Proteomes" id="UP001458880">
    <property type="component" value="Unassembled WGS sequence"/>
</dbReference>
<organism evidence="2 3">
    <name type="scientific">Popillia japonica</name>
    <name type="common">Japanese beetle</name>
    <dbReference type="NCBI Taxonomy" id="7064"/>
    <lineage>
        <taxon>Eukaryota</taxon>
        <taxon>Metazoa</taxon>
        <taxon>Ecdysozoa</taxon>
        <taxon>Arthropoda</taxon>
        <taxon>Hexapoda</taxon>
        <taxon>Insecta</taxon>
        <taxon>Pterygota</taxon>
        <taxon>Neoptera</taxon>
        <taxon>Endopterygota</taxon>
        <taxon>Coleoptera</taxon>
        <taxon>Polyphaga</taxon>
        <taxon>Scarabaeiformia</taxon>
        <taxon>Scarabaeidae</taxon>
        <taxon>Rutelinae</taxon>
        <taxon>Popillia</taxon>
    </lineage>
</organism>
<name>A0AAW1N726_POPJA</name>
<feature type="signal peptide" evidence="1">
    <location>
        <begin position="1"/>
        <end position="34"/>
    </location>
</feature>
<comment type="caution">
    <text evidence="2">The sequence shown here is derived from an EMBL/GenBank/DDBJ whole genome shotgun (WGS) entry which is preliminary data.</text>
</comment>
<keyword evidence="3" id="KW-1185">Reference proteome</keyword>
<evidence type="ECO:0000313" key="2">
    <source>
        <dbReference type="EMBL" id="KAK9754269.1"/>
    </source>
</evidence>
<dbReference type="SUPFAM" id="SSF46938">
    <property type="entry name" value="CRAL/TRIO N-terminal domain"/>
    <property type="match status" value="1"/>
</dbReference>
<dbReference type="GO" id="GO:0016020">
    <property type="term" value="C:membrane"/>
    <property type="evidence" value="ECO:0007669"/>
    <property type="project" value="TreeGrafter"/>
</dbReference>
<gene>
    <name evidence="2" type="ORF">QE152_g1646</name>
</gene>
<reference evidence="2 3" key="1">
    <citation type="journal article" date="2024" name="BMC Genomics">
        <title>De novo assembly and annotation of Popillia japonica's genome with initial clues to its potential as an invasive pest.</title>
        <authorList>
            <person name="Cucini C."/>
            <person name="Boschi S."/>
            <person name="Funari R."/>
            <person name="Cardaioli E."/>
            <person name="Iannotti N."/>
            <person name="Marturano G."/>
            <person name="Paoli F."/>
            <person name="Bruttini M."/>
            <person name="Carapelli A."/>
            <person name="Frati F."/>
            <person name="Nardi F."/>
        </authorList>
    </citation>
    <scope>NUCLEOTIDE SEQUENCE [LARGE SCALE GENOMIC DNA]</scope>
    <source>
        <strain evidence="2">DMR45628</strain>
    </source>
</reference>
<accession>A0AAW1N726</accession>
<dbReference type="PANTHER" id="PTHR10174">
    <property type="entry name" value="ALPHA-TOCOPHEROL TRANSFER PROTEIN-RELATED"/>
    <property type="match status" value="1"/>
</dbReference>